<keyword evidence="4" id="KW-1185">Reference proteome</keyword>
<feature type="compositionally biased region" description="Basic and acidic residues" evidence="2">
    <location>
        <begin position="33"/>
        <end position="42"/>
    </location>
</feature>
<sequence length="225" mass="24907">MADRIGGDAEEAPGDRGRRRVLHLGAQGSALRTQEEARKTKQEASSGGDAAEHIRARRLADAPDVFSRKNSGVESRANRDKLELKSASDGSASYAALEKKAELYEKLCRGELPDEDEVYCVDFFRKNVNGNGAGDGDGADADADADAMVLAAKLIGPGRTSALMDRDEHKRFVREVHEEASEAREKASEFKLRRREQEAARRDRLRQAYLRKQLDKLKAAQQIQP</sequence>
<dbReference type="Proteomes" id="UP001189122">
    <property type="component" value="Unassembled WGS sequence"/>
</dbReference>
<proteinExistence type="predicted"/>
<feature type="compositionally biased region" description="Basic and acidic residues" evidence="2">
    <location>
        <begin position="76"/>
        <end position="86"/>
    </location>
</feature>
<evidence type="ECO:0000256" key="2">
    <source>
        <dbReference type="SAM" id="MobiDB-lite"/>
    </source>
</evidence>
<dbReference type="AlphaFoldDB" id="A0A7I8J5D5"/>
<organism evidence="3">
    <name type="scientific">Spirodela intermedia</name>
    <name type="common">Intermediate duckweed</name>
    <dbReference type="NCBI Taxonomy" id="51605"/>
    <lineage>
        <taxon>Eukaryota</taxon>
        <taxon>Viridiplantae</taxon>
        <taxon>Streptophyta</taxon>
        <taxon>Embryophyta</taxon>
        <taxon>Tracheophyta</taxon>
        <taxon>Spermatophyta</taxon>
        <taxon>Magnoliopsida</taxon>
        <taxon>Liliopsida</taxon>
        <taxon>Araceae</taxon>
        <taxon>Lemnoideae</taxon>
        <taxon>Spirodela</taxon>
    </lineage>
</organism>
<protein>
    <submittedName>
        <fullName evidence="3">Uncharacterized protein</fullName>
    </submittedName>
</protein>
<gene>
    <name evidence="3" type="ORF">SI7747_09011668</name>
</gene>
<feature type="region of interest" description="Disordered" evidence="2">
    <location>
        <begin position="1"/>
        <end position="89"/>
    </location>
</feature>
<evidence type="ECO:0000313" key="4">
    <source>
        <dbReference type="Proteomes" id="UP001189122"/>
    </source>
</evidence>
<dbReference type="PANTHER" id="PTHR15885:SF1">
    <property type="entry name" value="COILED-COIL DOMAIN-CONTAINING PROTEIN 174"/>
    <property type="match status" value="1"/>
</dbReference>
<dbReference type="EMBL" id="LR743596">
    <property type="protein sequence ID" value="CAA2625947.1"/>
    <property type="molecule type" value="Genomic_DNA"/>
</dbReference>
<dbReference type="EMBL" id="CACRZD030000009">
    <property type="protein sequence ID" value="CAA6665279.1"/>
    <property type="molecule type" value="Genomic_DNA"/>
</dbReference>
<keyword evidence="1" id="KW-0175">Coiled coil</keyword>
<dbReference type="GO" id="GO:0005634">
    <property type="term" value="C:nucleus"/>
    <property type="evidence" value="ECO:0007669"/>
    <property type="project" value="TreeGrafter"/>
</dbReference>
<reference evidence="3 4" key="1">
    <citation type="submission" date="2019-12" db="EMBL/GenBank/DDBJ databases">
        <authorList>
            <person name="Scholz U."/>
            <person name="Mascher M."/>
            <person name="Fiebig A."/>
        </authorList>
    </citation>
    <scope>NUCLEOTIDE SEQUENCE</scope>
</reference>
<dbReference type="InterPro" id="IPR025066">
    <property type="entry name" value="CCDC174-like"/>
</dbReference>
<name>A0A7I8J5D5_SPIIN</name>
<feature type="region of interest" description="Disordered" evidence="2">
    <location>
        <begin position="177"/>
        <end position="199"/>
    </location>
</feature>
<accession>A0A7I8J5D5</accession>
<evidence type="ECO:0000256" key="1">
    <source>
        <dbReference type="ARBA" id="ARBA00023054"/>
    </source>
</evidence>
<feature type="compositionally biased region" description="Basic and acidic residues" evidence="2">
    <location>
        <begin position="50"/>
        <end position="61"/>
    </location>
</feature>
<dbReference type="PANTHER" id="PTHR15885">
    <property type="entry name" value="COILED-COIL DOMAIN-CONTAINING PROTEIN 174"/>
    <property type="match status" value="1"/>
</dbReference>
<evidence type="ECO:0000313" key="3">
    <source>
        <dbReference type="EMBL" id="CAA2625947.1"/>
    </source>
</evidence>